<name>A0A1B7N4R8_9AGAM</name>
<dbReference type="EMBL" id="KV448233">
    <property type="protein sequence ID" value="OAX39855.1"/>
    <property type="molecule type" value="Genomic_DNA"/>
</dbReference>
<evidence type="ECO:0000313" key="2">
    <source>
        <dbReference type="Proteomes" id="UP000092154"/>
    </source>
</evidence>
<accession>A0A1B7N4R8</accession>
<dbReference type="OrthoDB" id="10576003at2759"/>
<dbReference type="Proteomes" id="UP000092154">
    <property type="component" value="Unassembled WGS sequence"/>
</dbReference>
<dbReference type="AlphaFoldDB" id="A0A1B7N4R8"/>
<organism evidence="1 2">
    <name type="scientific">Rhizopogon vinicolor AM-OR11-026</name>
    <dbReference type="NCBI Taxonomy" id="1314800"/>
    <lineage>
        <taxon>Eukaryota</taxon>
        <taxon>Fungi</taxon>
        <taxon>Dikarya</taxon>
        <taxon>Basidiomycota</taxon>
        <taxon>Agaricomycotina</taxon>
        <taxon>Agaricomycetes</taxon>
        <taxon>Agaricomycetidae</taxon>
        <taxon>Boletales</taxon>
        <taxon>Suillineae</taxon>
        <taxon>Rhizopogonaceae</taxon>
        <taxon>Rhizopogon</taxon>
    </lineage>
</organism>
<sequence>MIILREGLRSPRIGKTTSRLRLRLSALAVRCFTLQKIIFVLRITLAHRAAIEQERDDNIRATQFLSRFTSQHPACGNVHQQWARDPEPHSSLRWRNIVIGGQAYTHNSRFPDVLGIQRVCTCSPCGKSNSTTTLPMRNHRTCRLYTLAALQVPRSSRHLVPTVVKSVTLTAHGLIHTLDSSHWHIRWPSTTWQEPVLGVGKVIMNLKYDKRGKPSRARGSVLTYFNLR</sequence>
<gene>
    <name evidence="1" type="ORF">K503DRAFT_49660</name>
</gene>
<proteinExistence type="predicted"/>
<protein>
    <submittedName>
        <fullName evidence="1">Uncharacterized protein</fullName>
    </submittedName>
</protein>
<keyword evidence="2" id="KW-1185">Reference proteome</keyword>
<reference evidence="1 2" key="1">
    <citation type="submission" date="2016-06" db="EMBL/GenBank/DDBJ databases">
        <title>Comparative genomics of the ectomycorrhizal sister species Rhizopogon vinicolor and Rhizopogon vesiculosus (Basidiomycota: Boletales) reveals a divergence of the mating type B locus.</title>
        <authorList>
            <consortium name="DOE Joint Genome Institute"/>
            <person name="Mujic A.B."/>
            <person name="Kuo A."/>
            <person name="Tritt A."/>
            <person name="Lipzen A."/>
            <person name="Chen C."/>
            <person name="Johnson J."/>
            <person name="Sharma A."/>
            <person name="Barry K."/>
            <person name="Grigoriev I.V."/>
            <person name="Spatafora J.W."/>
        </authorList>
    </citation>
    <scope>NUCLEOTIDE SEQUENCE [LARGE SCALE GENOMIC DNA]</scope>
    <source>
        <strain evidence="1 2">AM-OR11-026</strain>
    </source>
</reference>
<dbReference type="InParanoid" id="A0A1B7N4R8"/>
<evidence type="ECO:0000313" key="1">
    <source>
        <dbReference type="EMBL" id="OAX39855.1"/>
    </source>
</evidence>